<dbReference type="PANTHER" id="PTHR32432:SF3">
    <property type="entry name" value="ETHANOLAMINE UTILIZATION PROTEIN EUTJ"/>
    <property type="match status" value="1"/>
</dbReference>
<sequence>MAFIRNKTCVSLDIQDHVIRFVDAKEPDIHAIQAFGERSLPSGIIEKGKILDREALRKIVKACAKEWKIRRRHIQFHVPDAFVFLRKVELPDQVAEEEIQSFLFMEVGTSIPLPFEDPVFDYMVLPANKAGHREILLIASSKPIVEEYHDILASAGLKPEKADISPLSVYRLLHALGLTNPEDHLMCVELYSSMMTVSVYYEHKPYFIRQLQGAAGADSFAEIDRIANFYRYSLNAGDARISKIMLIGDRPHLKNLEESLAGSLDIAVETLEDYKIQTLSGKKMPQSFYLTLGLALKGGS</sequence>
<dbReference type="InterPro" id="IPR050696">
    <property type="entry name" value="FtsA/MreB"/>
</dbReference>
<dbReference type="Gene3D" id="3.30.420.40">
    <property type="match status" value="1"/>
</dbReference>
<dbReference type="Proteomes" id="UP001596022">
    <property type="component" value="Unassembled WGS sequence"/>
</dbReference>
<reference evidence="2" key="1">
    <citation type="journal article" date="2019" name="Int. J. Syst. Evol. Microbiol.">
        <title>The Global Catalogue of Microorganisms (GCM) 10K type strain sequencing project: providing services to taxonomists for standard genome sequencing and annotation.</title>
        <authorList>
            <consortium name="The Broad Institute Genomics Platform"/>
            <consortium name="The Broad Institute Genome Sequencing Center for Infectious Disease"/>
            <person name="Wu L."/>
            <person name="Ma J."/>
        </authorList>
    </citation>
    <scope>NUCLEOTIDE SEQUENCE [LARGE SCALE GENOMIC DNA]</scope>
    <source>
        <strain evidence="2">CGMCC 1.16306</strain>
    </source>
</reference>
<evidence type="ECO:0000313" key="2">
    <source>
        <dbReference type="Proteomes" id="UP001596022"/>
    </source>
</evidence>
<dbReference type="RefSeq" id="WP_376847272.1">
    <property type="nucleotide sequence ID" value="NZ_JBHSFW010000016.1"/>
</dbReference>
<gene>
    <name evidence="1" type="primary">pilM</name>
    <name evidence="1" type="ORF">ACFO4N_15725</name>
</gene>
<name>A0ABV9GQ75_9BACL</name>
<protein>
    <submittedName>
        <fullName evidence="1">Type IV pilus biogenesis protein PilM</fullName>
    </submittedName>
</protein>
<dbReference type="SUPFAM" id="SSF53067">
    <property type="entry name" value="Actin-like ATPase domain"/>
    <property type="match status" value="1"/>
</dbReference>
<comment type="caution">
    <text evidence="1">The sequence shown here is derived from an EMBL/GenBank/DDBJ whole genome shotgun (WGS) entry which is preliminary data.</text>
</comment>
<dbReference type="InterPro" id="IPR043129">
    <property type="entry name" value="ATPase_NBD"/>
</dbReference>
<dbReference type="PANTHER" id="PTHR32432">
    <property type="entry name" value="CELL DIVISION PROTEIN FTSA-RELATED"/>
    <property type="match status" value="1"/>
</dbReference>
<keyword evidence="2" id="KW-1185">Reference proteome</keyword>
<organism evidence="1 2">
    <name type="scientific">Camelliibacillus cellulosilyticus</name>
    <dbReference type="NCBI Taxonomy" id="2174486"/>
    <lineage>
        <taxon>Bacteria</taxon>
        <taxon>Bacillati</taxon>
        <taxon>Bacillota</taxon>
        <taxon>Bacilli</taxon>
        <taxon>Bacillales</taxon>
        <taxon>Sporolactobacillaceae</taxon>
        <taxon>Camelliibacillus</taxon>
    </lineage>
</organism>
<accession>A0ABV9GQ75</accession>
<evidence type="ECO:0000313" key="1">
    <source>
        <dbReference type="EMBL" id="MFC4620162.1"/>
    </source>
</evidence>
<dbReference type="Pfam" id="PF11104">
    <property type="entry name" value="PilM_2"/>
    <property type="match status" value="1"/>
</dbReference>
<dbReference type="EMBL" id="JBHSFW010000016">
    <property type="protein sequence ID" value="MFC4620162.1"/>
    <property type="molecule type" value="Genomic_DNA"/>
</dbReference>
<dbReference type="InterPro" id="IPR005883">
    <property type="entry name" value="PilM"/>
</dbReference>
<proteinExistence type="predicted"/>